<dbReference type="EMBL" id="GBRH01272687">
    <property type="protein sequence ID" value="JAD25208.1"/>
    <property type="molecule type" value="Transcribed_RNA"/>
</dbReference>
<name>A0A0A8YIA2_ARUDO</name>
<feature type="region of interest" description="Disordered" evidence="1">
    <location>
        <begin position="1"/>
        <end position="28"/>
    </location>
</feature>
<proteinExistence type="predicted"/>
<evidence type="ECO:0000313" key="2">
    <source>
        <dbReference type="EMBL" id="JAD25208.1"/>
    </source>
</evidence>
<reference evidence="2" key="2">
    <citation type="journal article" date="2015" name="Data Brief">
        <title>Shoot transcriptome of the giant reed, Arundo donax.</title>
        <authorList>
            <person name="Barrero R.A."/>
            <person name="Guerrero F.D."/>
            <person name="Moolhuijzen P."/>
            <person name="Goolsby J.A."/>
            <person name="Tidwell J."/>
            <person name="Bellgard S.E."/>
            <person name="Bellgard M.I."/>
        </authorList>
    </citation>
    <scope>NUCLEOTIDE SEQUENCE</scope>
    <source>
        <tissue evidence="2">Shoot tissue taken approximately 20 cm above the soil surface</tissue>
    </source>
</reference>
<dbReference type="AlphaFoldDB" id="A0A0A8YIA2"/>
<sequence>MMSAFAAGAMPCREDTEEPMAHSRAAAADPLDESRAVVVVGGFRVRCDETRMGWECLLSAGVRVQWRRKDTRRRR</sequence>
<organism evidence="2">
    <name type="scientific">Arundo donax</name>
    <name type="common">Giant reed</name>
    <name type="synonym">Donax arundinaceus</name>
    <dbReference type="NCBI Taxonomy" id="35708"/>
    <lineage>
        <taxon>Eukaryota</taxon>
        <taxon>Viridiplantae</taxon>
        <taxon>Streptophyta</taxon>
        <taxon>Embryophyta</taxon>
        <taxon>Tracheophyta</taxon>
        <taxon>Spermatophyta</taxon>
        <taxon>Magnoliopsida</taxon>
        <taxon>Liliopsida</taxon>
        <taxon>Poales</taxon>
        <taxon>Poaceae</taxon>
        <taxon>PACMAD clade</taxon>
        <taxon>Arundinoideae</taxon>
        <taxon>Arundineae</taxon>
        <taxon>Arundo</taxon>
    </lineage>
</organism>
<reference evidence="2" key="1">
    <citation type="submission" date="2014-09" db="EMBL/GenBank/DDBJ databases">
        <authorList>
            <person name="Magalhaes I.L.F."/>
            <person name="Oliveira U."/>
            <person name="Santos F.R."/>
            <person name="Vidigal T.H.D.A."/>
            <person name="Brescovit A.D."/>
            <person name="Santos A.J."/>
        </authorList>
    </citation>
    <scope>NUCLEOTIDE SEQUENCE</scope>
    <source>
        <tissue evidence="2">Shoot tissue taken approximately 20 cm above the soil surface</tissue>
    </source>
</reference>
<evidence type="ECO:0000256" key="1">
    <source>
        <dbReference type="SAM" id="MobiDB-lite"/>
    </source>
</evidence>
<accession>A0A0A8YIA2</accession>
<protein>
    <submittedName>
        <fullName evidence="2">Uncharacterized protein</fullName>
    </submittedName>
</protein>